<dbReference type="Gene3D" id="3.30.70.1280">
    <property type="entry name" value="SP0830-like domains"/>
    <property type="match status" value="1"/>
</dbReference>
<dbReference type="AlphaFoldDB" id="A0AA35XYU0"/>
<evidence type="ECO:0000313" key="2">
    <source>
        <dbReference type="Proteomes" id="UP001176960"/>
    </source>
</evidence>
<dbReference type="InterPro" id="IPR012545">
    <property type="entry name" value="DUF1697"/>
</dbReference>
<dbReference type="Proteomes" id="UP001176960">
    <property type="component" value="Unassembled WGS sequence"/>
</dbReference>
<dbReference type="PANTHER" id="PTHR36439">
    <property type="entry name" value="BLL4334 PROTEIN"/>
    <property type="match status" value="1"/>
</dbReference>
<dbReference type="EMBL" id="CATKSH010000020">
    <property type="protein sequence ID" value="CAI9121663.1"/>
    <property type="molecule type" value="Genomic_DNA"/>
</dbReference>
<reference evidence="1" key="1">
    <citation type="submission" date="2023-03" db="EMBL/GenBank/DDBJ databases">
        <authorList>
            <person name="Cleenwerck I."/>
        </authorList>
    </citation>
    <scope>NUCLEOTIDE SEQUENCE</scope>
    <source>
        <strain evidence="1">LMG 32879</strain>
    </source>
</reference>
<comment type="caution">
    <text evidence="1">The sequence shown here is derived from an EMBL/GenBank/DDBJ whole genome shotgun (WGS) entry which is preliminary data.</text>
</comment>
<organism evidence="1 2">
    <name type="scientific">Brytella acorum</name>
    <dbReference type="NCBI Taxonomy" id="2959299"/>
    <lineage>
        <taxon>Bacteria</taxon>
        <taxon>Pseudomonadati</taxon>
        <taxon>Pseudomonadota</taxon>
        <taxon>Alphaproteobacteria</taxon>
        <taxon>Acetobacterales</taxon>
        <taxon>Acetobacteraceae</taxon>
        <taxon>Brytella</taxon>
    </lineage>
</organism>
<gene>
    <name evidence="1" type="ORF">LMG32879_002512</name>
</gene>
<dbReference type="PANTHER" id="PTHR36439:SF1">
    <property type="entry name" value="DUF1697 DOMAIN-CONTAINING PROTEIN"/>
    <property type="match status" value="1"/>
</dbReference>
<evidence type="ECO:0000313" key="1">
    <source>
        <dbReference type="EMBL" id="CAI9121663.1"/>
    </source>
</evidence>
<protein>
    <submittedName>
        <fullName evidence="1">DUF1697 domain-containing protein</fullName>
    </submittedName>
</protein>
<dbReference type="PIRSF" id="PIRSF008502">
    <property type="entry name" value="UCP008502"/>
    <property type="match status" value="1"/>
</dbReference>
<dbReference type="Pfam" id="PF08002">
    <property type="entry name" value="DUF1697"/>
    <property type="match status" value="1"/>
</dbReference>
<proteinExistence type="predicted"/>
<name>A0AA35XYU0_9PROT</name>
<dbReference type="SUPFAM" id="SSF160379">
    <property type="entry name" value="SP0830-like"/>
    <property type="match status" value="1"/>
</dbReference>
<accession>A0AA35XYU0</accession>
<dbReference type="RefSeq" id="WP_289842842.1">
    <property type="nucleotide sequence ID" value="NZ_CATKSH010000020.1"/>
</dbReference>
<keyword evidence="2" id="KW-1185">Reference proteome</keyword>
<sequence>MISYVAFLRAVNVGGTGKLPMSDLVRLCVNAGLVNPRTYIASGNIAFLSAASEAEVRTALEEKLAAFAGRPVGVIVRSAAEIADVLSRNPFAHQPGNRVMALFTDEALPEDPLARATGHANEEIALGRRELFIFYPDGMGRTRLRLAAEKQGTMRNMNTIAKMAALSSVV</sequence>